<dbReference type="GO" id="GO:0003677">
    <property type="term" value="F:DNA binding"/>
    <property type="evidence" value="ECO:0007669"/>
    <property type="project" value="UniProtKB-KW"/>
</dbReference>
<dbReference type="SMART" id="SM00338">
    <property type="entry name" value="BRLZ"/>
    <property type="match status" value="1"/>
</dbReference>
<feature type="region of interest" description="Disordered" evidence="6">
    <location>
        <begin position="388"/>
        <end position="408"/>
    </location>
</feature>
<evidence type="ECO:0000256" key="4">
    <source>
        <dbReference type="ARBA" id="ARBA00023242"/>
    </source>
</evidence>
<evidence type="ECO:0000259" key="7">
    <source>
        <dbReference type="PROSITE" id="PS50217"/>
    </source>
</evidence>
<evidence type="ECO:0000256" key="5">
    <source>
        <dbReference type="SAM" id="Coils"/>
    </source>
</evidence>
<dbReference type="GO" id="GO:0045893">
    <property type="term" value="P:positive regulation of DNA-templated transcription"/>
    <property type="evidence" value="ECO:0007669"/>
    <property type="project" value="InterPro"/>
</dbReference>
<comment type="caution">
    <text evidence="8">The sequence shown here is derived from an EMBL/GenBank/DDBJ whole genome shotgun (WGS) entry which is preliminary data.</text>
</comment>
<dbReference type="PROSITE" id="PS50217">
    <property type="entry name" value="BZIP"/>
    <property type="match status" value="1"/>
</dbReference>
<keyword evidence="3" id="KW-0238">DNA-binding</keyword>
<dbReference type="CDD" id="cd14707">
    <property type="entry name" value="bZIP_plant_BZIP46"/>
    <property type="match status" value="1"/>
</dbReference>
<dbReference type="FunFam" id="1.20.5.170:FF:000036">
    <property type="entry name" value="ABSCISIC ACID-INSENSITIVE 5-like protein 2"/>
    <property type="match status" value="1"/>
</dbReference>
<evidence type="ECO:0000313" key="8">
    <source>
        <dbReference type="EMBL" id="KAG6519145.1"/>
    </source>
</evidence>
<dbReference type="EMBL" id="JACMSC010000006">
    <property type="protein sequence ID" value="KAG6519145.1"/>
    <property type="molecule type" value="Genomic_DNA"/>
</dbReference>
<dbReference type="PROSITE" id="PS00036">
    <property type="entry name" value="BZIP_BASIC"/>
    <property type="match status" value="1"/>
</dbReference>
<dbReference type="PANTHER" id="PTHR22952">
    <property type="entry name" value="CAMP-RESPONSE ELEMENT BINDING PROTEIN-RELATED"/>
    <property type="match status" value="1"/>
</dbReference>
<dbReference type="InterPro" id="IPR004827">
    <property type="entry name" value="bZIP"/>
</dbReference>
<dbReference type="PANTHER" id="PTHR22952:SF446">
    <property type="entry name" value="ABSCISIC ACID-INSENSITIVE 5-LIKE PROTEIN 5-RELATED"/>
    <property type="match status" value="1"/>
</dbReference>
<name>A0A8J5HLA0_ZINOF</name>
<protein>
    <recommendedName>
        <fullName evidence="7">BZIP domain-containing protein</fullName>
    </recommendedName>
</protein>
<dbReference type="GO" id="GO:0009738">
    <property type="term" value="P:abscisic acid-activated signaling pathway"/>
    <property type="evidence" value="ECO:0007669"/>
    <property type="project" value="UniProtKB-KW"/>
</dbReference>
<dbReference type="AlphaFoldDB" id="A0A8J5HLA0"/>
<proteinExistence type="predicted"/>
<comment type="subcellular location">
    <subcellularLocation>
        <location evidence="1">Nucleus</location>
    </subcellularLocation>
</comment>
<reference evidence="8 9" key="1">
    <citation type="submission" date="2020-08" db="EMBL/GenBank/DDBJ databases">
        <title>Plant Genome Project.</title>
        <authorList>
            <person name="Zhang R.-G."/>
        </authorList>
    </citation>
    <scope>NUCLEOTIDE SEQUENCE [LARGE SCALE GENOMIC DNA]</scope>
    <source>
        <tissue evidence="8">Rhizome</tissue>
    </source>
</reference>
<dbReference type="Proteomes" id="UP000734854">
    <property type="component" value="Unassembled WGS sequence"/>
</dbReference>
<evidence type="ECO:0000256" key="1">
    <source>
        <dbReference type="ARBA" id="ARBA00004123"/>
    </source>
</evidence>
<keyword evidence="9" id="KW-1185">Reference proteome</keyword>
<evidence type="ECO:0000256" key="6">
    <source>
        <dbReference type="SAM" id="MobiDB-lite"/>
    </source>
</evidence>
<keyword evidence="4" id="KW-0539">Nucleus</keyword>
<evidence type="ECO:0000256" key="3">
    <source>
        <dbReference type="ARBA" id="ARBA00023125"/>
    </source>
</evidence>
<evidence type="ECO:0000256" key="2">
    <source>
        <dbReference type="ARBA" id="ARBA00022682"/>
    </source>
</evidence>
<evidence type="ECO:0000313" key="9">
    <source>
        <dbReference type="Proteomes" id="UP000734854"/>
    </source>
</evidence>
<dbReference type="InterPro" id="IPR043452">
    <property type="entry name" value="BZIP46-like"/>
</dbReference>
<keyword evidence="2" id="KW-0938">Abscisic acid signaling pathway</keyword>
<accession>A0A8J5HLA0</accession>
<dbReference type="Pfam" id="PF00170">
    <property type="entry name" value="bZIP_1"/>
    <property type="match status" value="1"/>
</dbReference>
<sequence>MNFNKHAIMGGAAAGGDGLGAEANGGSRSIGLARQSSVYSLTFDEFQSSLGGVGKDFGSMNMDELIKNIWTAEESQTLASAVGSRIEEACLQKQGSFTFPRTLSQKSVEEVWRDLVYPVQAPPATAGASYQHQHQHQQQTLGEITLEEFLVRAGVVREEPATSRSIADAGDSSGHNRSIRNALFGDLQVANNASGVSLGFLPQDRSSRDAVVSNPTSNSAAAALAMMVANDGIPLAAPRGDVNLASPRGIRGAGLMGFGEVGLNNGLMSGAVGLGARAGIVTAASPVNHLPSDSLPKSGGDQSAILSVPYVFSGGLRGRKSGAGEKVYERRQRRMIKNRESAARSRARKQAYTMELELEVANLKEVNQELQKKQAEKMEMQQKQILQMINEQRGPKKPCLRRTQTGPW</sequence>
<organism evidence="8 9">
    <name type="scientific">Zingiber officinale</name>
    <name type="common">Ginger</name>
    <name type="synonym">Amomum zingiber</name>
    <dbReference type="NCBI Taxonomy" id="94328"/>
    <lineage>
        <taxon>Eukaryota</taxon>
        <taxon>Viridiplantae</taxon>
        <taxon>Streptophyta</taxon>
        <taxon>Embryophyta</taxon>
        <taxon>Tracheophyta</taxon>
        <taxon>Spermatophyta</taxon>
        <taxon>Magnoliopsida</taxon>
        <taxon>Liliopsida</taxon>
        <taxon>Zingiberales</taxon>
        <taxon>Zingiberaceae</taxon>
        <taxon>Zingiber</taxon>
    </lineage>
</organism>
<dbReference type="GO" id="GO:0005634">
    <property type="term" value="C:nucleus"/>
    <property type="evidence" value="ECO:0007669"/>
    <property type="project" value="UniProtKB-SubCell"/>
</dbReference>
<feature type="coiled-coil region" evidence="5">
    <location>
        <begin position="349"/>
        <end position="383"/>
    </location>
</feature>
<keyword evidence="5" id="KW-0175">Coiled coil</keyword>
<feature type="domain" description="BZIP" evidence="7">
    <location>
        <begin position="328"/>
        <end position="373"/>
    </location>
</feature>
<dbReference type="OrthoDB" id="1927218at2759"/>
<gene>
    <name evidence="8" type="ORF">ZIOFF_022634</name>
</gene>
<dbReference type="GO" id="GO:0003700">
    <property type="term" value="F:DNA-binding transcription factor activity"/>
    <property type="evidence" value="ECO:0007669"/>
    <property type="project" value="InterPro"/>
</dbReference>